<keyword evidence="1" id="KW-0812">Transmembrane</keyword>
<dbReference type="Proteomes" id="UP001302806">
    <property type="component" value="Chromosome"/>
</dbReference>
<keyword evidence="1" id="KW-0472">Membrane</keyword>
<accession>A0ABY9XVY5</accession>
<evidence type="ECO:0000313" key="2">
    <source>
        <dbReference type="EMBL" id="WNH09967.1"/>
    </source>
</evidence>
<dbReference type="InterPro" id="IPR021215">
    <property type="entry name" value="DUF2752"/>
</dbReference>
<gene>
    <name evidence="2" type="ORF">RHP51_04490</name>
</gene>
<dbReference type="Pfam" id="PF10825">
    <property type="entry name" value="DUF2752"/>
    <property type="match status" value="1"/>
</dbReference>
<name>A0ABY9XVY5_9FLAO</name>
<reference evidence="2 3" key="1">
    <citation type="submission" date="2023-09" db="EMBL/GenBank/DDBJ databases">
        <title>Thalassobella suaedae gen. nov., sp. nov., a marine bacterium of the family Flavobacteriaceae isolated from a halophyte Suaeda japonica.</title>
        <authorList>
            <person name="Lee S.Y."/>
            <person name="Hwang C.Y."/>
        </authorList>
    </citation>
    <scope>NUCLEOTIDE SEQUENCE [LARGE SCALE GENOMIC DNA]</scope>
    <source>
        <strain evidence="2 3">HL-DH14</strain>
    </source>
</reference>
<evidence type="ECO:0000313" key="3">
    <source>
        <dbReference type="Proteomes" id="UP001302806"/>
    </source>
</evidence>
<dbReference type="RefSeq" id="WP_415866321.1">
    <property type="nucleotide sequence ID" value="NZ_CP134537.1"/>
</dbReference>
<protein>
    <submittedName>
        <fullName evidence="2">DUF2752 domain-containing protein</fullName>
    </submittedName>
</protein>
<evidence type="ECO:0000256" key="1">
    <source>
        <dbReference type="SAM" id="Phobius"/>
    </source>
</evidence>
<dbReference type="EMBL" id="CP134537">
    <property type="protein sequence ID" value="WNH09967.1"/>
    <property type="molecule type" value="Genomic_DNA"/>
</dbReference>
<feature type="transmembrane region" description="Helical" evidence="1">
    <location>
        <begin position="73"/>
        <end position="95"/>
    </location>
</feature>
<sequence>MQSPEEYMLPCLNKKIFGIECMGCGMQRSGLLVIKGEFVDAFYMYPAIYTLILLFGFIALNTFKNFKYAHKTILILAVLNAVIIIGSFIIKTFLIN</sequence>
<feature type="transmembrane region" description="Helical" evidence="1">
    <location>
        <begin position="42"/>
        <end position="61"/>
    </location>
</feature>
<organism evidence="2 3">
    <name type="scientific">Thalassobellus suaedae</name>
    <dbReference type="NCBI Taxonomy" id="3074124"/>
    <lineage>
        <taxon>Bacteria</taxon>
        <taxon>Pseudomonadati</taxon>
        <taxon>Bacteroidota</taxon>
        <taxon>Flavobacteriia</taxon>
        <taxon>Flavobacteriales</taxon>
        <taxon>Flavobacteriaceae</taxon>
        <taxon>Thalassobellus</taxon>
    </lineage>
</organism>
<proteinExistence type="predicted"/>
<keyword evidence="1" id="KW-1133">Transmembrane helix</keyword>